<dbReference type="AlphaFoldDB" id="A0A076LM01"/>
<evidence type="ECO:0000313" key="10">
    <source>
        <dbReference type="Proteomes" id="UP000028681"/>
    </source>
</evidence>
<sequence>MLSRCRYSLSLAALCLGCALVAPVSAQTHQPIGKIADQEVRHIATYFPGRMAGSPAELMMADYVNQRFRQMGYDSNLRDFKTRYLYRDSNGKNSWHNVTATSVIAAKAGHGAQQILIVAHLDTFTPQSDDDVNHNLGGLTLQGVDDNASGVGVMLELAERLRPIKTQVGIRFLALSAQELGGKGIENYLSRMTQEEKKNTLLVIGIDSLISGDRLLATSNAQALAERSRDRLLQLAKRDGIRIARGDSAALGQSTPQNEGMALFSQAGLPLLLLSAADSQDPTRQTRHGGNLFAQGTSWHQPQYDNMKYLDRHLPGRIRARTREGVRILLPLLEQLTR</sequence>
<dbReference type="EMBL" id="CP006664">
    <property type="protein sequence ID" value="AIJ08906.1"/>
    <property type="molecule type" value="Genomic_DNA"/>
</dbReference>
<evidence type="ECO:0000256" key="5">
    <source>
        <dbReference type="ARBA" id="ARBA00022801"/>
    </source>
</evidence>
<dbReference type="PANTHER" id="PTHR12147">
    <property type="entry name" value="METALLOPEPTIDASE M28 FAMILY MEMBER"/>
    <property type="match status" value="1"/>
</dbReference>
<evidence type="ECO:0000256" key="6">
    <source>
        <dbReference type="ARBA" id="ARBA00022833"/>
    </source>
</evidence>
<keyword evidence="4 7" id="KW-0732">Signal</keyword>
<evidence type="ECO:0000313" key="9">
    <source>
        <dbReference type="EMBL" id="AIJ08906.1"/>
    </source>
</evidence>
<dbReference type="GeneID" id="33940044"/>
<dbReference type="PANTHER" id="PTHR12147:SF56">
    <property type="entry name" value="AMINOPEPTIDASE YDR415C-RELATED"/>
    <property type="match status" value="1"/>
</dbReference>
<dbReference type="GO" id="GO:0046872">
    <property type="term" value="F:metal ion binding"/>
    <property type="evidence" value="ECO:0007669"/>
    <property type="project" value="UniProtKB-KW"/>
</dbReference>
<reference evidence="9 10" key="1">
    <citation type="journal article" date="2012" name="PLoS ONE">
        <title>Edwardsiella comparative phylogenomics reveal the new intra/inter-species taxonomic relationships, virulence evolution and niche adaptation mechanisms.</title>
        <authorList>
            <person name="Yang M."/>
            <person name="Lv Y."/>
            <person name="Xiao J."/>
            <person name="Wu H."/>
            <person name="Zheng H."/>
            <person name="Liu Q."/>
            <person name="Zhang Y."/>
            <person name="Wang Q."/>
        </authorList>
    </citation>
    <scope>NUCLEOTIDE SEQUENCE [LARGE SCALE GENOMIC DNA]</scope>
    <source>
        <strain evidence="10">080813</strain>
    </source>
</reference>
<dbReference type="InterPro" id="IPR007484">
    <property type="entry name" value="Peptidase_M28"/>
</dbReference>
<dbReference type="Proteomes" id="UP000028681">
    <property type="component" value="Chromosome"/>
</dbReference>
<dbReference type="InterPro" id="IPR045175">
    <property type="entry name" value="M28_fam"/>
</dbReference>
<evidence type="ECO:0000256" key="2">
    <source>
        <dbReference type="ARBA" id="ARBA00022670"/>
    </source>
</evidence>
<evidence type="ECO:0000256" key="1">
    <source>
        <dbReference type="ARBA" id="ARBA00022438"/>
    </source>
</evidence>
<keyword evidence="1 9" id="KW-0031">Aminopeptidase</keyword>
<evidence type="ECO:0000256" key="7">
    <source>
        <dbReference type="SAM" id="SignalP"/>
    </source>
</evidence>
<keyword evidence="5 9" id="KW-0378">Hydrolase</keyword>
<protein>
    <submittedName>
        <fullName evidence="9">Alkaline phosphatase isozyme conversion protein</fullName>
        <ecNumber evidence="9">3.4.11.-</ecNumber>
    </submittedName>
</protein>
<evidence type="ECO:0000259" key="8">
    <source>
        <dbReference type="Pfam" id="PF04389"/>
    </source>
</evidence>
<dbReference type="Gene3D" id="3.40.630.10">
    <property type="entry name" value="Zn peptidases"/>
    <property type="match status" value="1"/>
</dbReference>
<feature type="domain" description="Peptidase M28" evidence="8">
    <location>
        <begin position="104"/>
        <end position="320"/>
    </location>
</feature>
<dbReference type="SUPFAM" id="SSF53187">
    <property type="entry name" value="Zn-dependent exopeptidases"/>
    <property type="match status" value="1"/>
</dbReference>
<name>A0A076LM01_9GAMM</name>
<dbReference type="KEGG" id="ete:ETEE_2465"/>
<dbReference type="GO" id="GO:0008235">
    <property type="term" value="F:metalloexopeptidase activity"/>
    <property type="evidence" value="ECO:0007669"/>
    <property type="project" value="InterPro"/>
</dbReference>
<dbReference type="GO" id="GO:0006508">
    <property type="term" value="P:proteolysis"/>
    <property type="evidence" value="ECO:0007669"/>
    <property type="project" value="UniProtKB-KW"/>
</dbReference>
<gene>
    <name evidence="9" type="ORF">ETEE_2465</name>
</gene>
<proteinExistence type="predicted"/>
<dbReference type="NCBIfam" id="NF007568">
    <property type="entry name" value="PRK10199.1"/>
    <property type="match status" value="1"/>
</dbReference>
<dbReference type="RefSeq" id="WP_034163191.1">
    <property type="nucleotide sequence ID" value="NZ_CP006664.1"/>
</dbReference>
<evidence type="ECO:0000256" key="4">
    <source>
        <dbReference type="ARBA" id="ARBA00022729"/>
    </source>
</evidence>
<organism evidence="9 10">
    <name type="scientific">Edwardsiella anguillarum ET080813</name>
    <dbReference type="NCBI Taxonomy" id="667120"/>
    <lineage>
        <taxon>Bacteria</taxon>
        <taxon>Pseudomonadati</taxon>
        <taxon>Pseudomonadota</taxon>
        <taxon>Gammaproteobacteria</taxon>
        <taxon>Enterobacterales</taxon>
        <taxon>Hafniaceae</taxon>
        <taxon>Edwardsiella</taxon>
    </lineage>
</organism>
<dbReference type="Pfam" id="PF04389">
    <property type="entry name" value="Peptidase_M28"/>
    <property type="match status" value="1"/>
</dbReference>
<feature type="signal peptide" evidence="7">
    <location>
        <begin position="1"/>
        <end position="26"/>
    </location>
</feature>
<keyword evidence="6" id="KW-0862">Zinc</keyword>
<dbReference type="HOGENOM" id="CLU_049425_1_0_6"/>
<dbReference type="GO" id="GO:0004177">
    <property type="term" value="F:aminopeptidase activity"/>
    <property type="evidence" value="ECO:0007669"/>
    <property type="project" value="UniProtKB-KW"/>
</dbReference>
<feature type="chain" id="PRO_5001714598" evidence="7">
    <location>
        <begin position="27"/>
        <end position="338"/>
    </location>
</feature>
<evidence type="ECO:0000256" key="3">
    <source>
        <dbReference type="ARBA" id="ARBA00022723"/>
    </source>
</evidence>
<keyword evidence="3" id="KW-0479">Metal-binding</keyword>
<keyword evidence="2" id="KW-0645">Protease</keyword>
<accession>A0A076LM01</accession>
<dbReference type="EC" id="3.4.11.-" evidence="9"/>